<evidence type="ECO:0000313" key="7">
    <source>
        <dbReference type="Proteomes" id="UP001634747"/>
    </source>
</evidence>
<dbReference type="InterPro" id="IPR050109">
    <property type="entry name" value="HTH-type_TetR-like_transc_reg"/>
</dbReference>
<feature type="DNA-binding region" description="H-T-H motif" evidence="4">
    <location>
        <begin position="29"/>
        <end position="48"/>
    </location>
</feature>
<keyword evidence="7" id="KW-1185">Reference proteome</keyword>
<dbReference type="Pfam" id="PF13305">
    <property type="entry name" value="TetR_C_33"/>
    <property type="match status" value="1"/>
</dbReference>
<comment type="caution">
    <text evidence="6">The sequence shown here is derived from an EMBL/GenBank/DDBJ whole genome shotgun (WGS) entry which is preliminary data.</text>
</comment>
<dbReference type="SUPFAM" id="SSF48498">
    <property type="entry name" value="Tetracyclin repressor-like, C-terminal domain"/>
    <property type="match status" value="1"/>
</dbReference>
<dbReference type="InterPro" id="IPR036271">
    <property type="entry name" value="Tet_transcr_reg_TetR-rel_C_sf"/>
</dbReference>
<feature type="domain" description="HTH tetR-type" evidence="5">
    <location>
        <begin position="6"/>
        <end position="66"/>
    </location>
</feature>
<dbReference type="EMBL" id="JBJYXY010000001">
    <property type="protein sequence ID" value="MFN2974252.1"/>
    <property type="molecule type" value="Genomic_DNA"/>
</dbReference>
<dbReference type="PROSITE" id="PS50977">
    <property type="entry name" value="HTH_TETR_2"/>
    <property type="match status" value="1"/>
</dbReference>
<dbReference type="Gene3D" id="1.10.357.10">
    <property type="entry name" value="Tetracycline Repressor, domain 2"/>
    <property type="match status" value="1"/>
</dbReference>
<dbReference type="Proteomes" id="UP001634747">
    <property type="component" value="Unassembled WGS sequence"/>
</dbReference>
<reference evidence="6 7" key="1">
    <citation type="submission" date="2024-12" db="EMBL/GenBank/DDBJ databases">
        <authorList>
            <person name="Lee Y."/>
        </authorList>
    </citation>
    <scope>NUCLEOTIDE SEQUENCE [LARGE SCALE GENOMIC DNA]</scope>
    <source>
        <strain evidence="6 7">03SUJ4</strain>
    </source>
</reference>
<gene>
    <name evidence="6" type="ORF">ACK2TP_00610</name>
</gene>
<sequence>MPAVAKTDRDTILQAALLRLRRDGLAGLSLRALAADVGIATNALYHYFPSRSHLENALSEEAARRLLAALQRGTATRRIDESREGSKAAAAERIRALAAGYLRFARREPHLYAAMLQGPCEPGESNANHAALWNFVCETAGVLHGDKRADSAAMSLWALLHGAVALQQAGALAGVKAGDCVRFGLDAWIASP</sequence>
<dbReference type="InterPro" id="IPR009057">
    <property type="entry name" value="Homeodomain-like_sf"/>
</dbReference>
<dbReference type="PANTHER" id="PTHR30055:SF239">
    <property type="entry name" value="TRANSCRIPTIONAL REGULATORY PROTEIN"/>
    <property type="match status" value="1"/>
</dbReference>
<evidence type="ECO:0000256" key="4">
    <source>
        <dbReference type="PROSITE-ProRule" id="PRU00335"/>
    </source>
</evidence>
<evidence type="ECO:0000256" key="1">
    <source>
        <dbReference type="ARBA" id="ARBA00023015"/>
    </source>
</evidence>
<keyword evidence="1" id="KW-0805">Transcription regulation</keyword>
<proteinExistence type="predicted"/>
<dbReference type="Pfam" id="PF00440">
    <property type="entry name" value="TetR_N"/>
    <property type="match status" value="1"/>
</dbReference>
<evidence type="ECO:0000256" key="3">
    <source>
        <dbReference type="ARBA" id="ARBA00023163"/>
    </source>
</evidence>
<evidence type="ECO:0000256" key="2">
    <source>
        <dbReference type="ARBA" id="ARBA00023125"/>
    </source>
</evidence>
<dbReference type="InterPro" id="IPR001647">
    <property type="entry name" value="HTH_TetR"/>
</dbReference>
<protein>
    <submittedName>
        <fullName evidence="6">TetR/AcrR family transcriptional regulator</fullName>
    </submittedName>
</protein>
<dbReference type="InterPro" id="IPR025996">
    <property type="entry name" value="MT1864/Rv1816-like_C"/>
</dbReference>
<dbReference type="RefSeq" id="WP_263414178.1">
    <property type="nucleotide sequence ID" value="NZ_BAABBH010000001.1"/>
</dbReference>
<dbReference type="SUPFAM" id="SSF46689">
    <property type="entry name" value="Homeodomain-like"/>
    <property type="match status" value="1"/>
</dbReference>
<organism evidence="6 7">
    <name type="scientific">Terriglobus aquaticus</name>
    <dbReference type="NCBI Taxonomy" id="940139"/>
    <lineage>
        <taxon>Bacteria</taxon>
        <taxon>Pseudomonadati</taxon>
        <taxon>Acidobacteriota</taxon>
        <taxon>Terriglobia</taxon>
        <taxon>Terriglobales</taxon>
        <taxon>Acidobacteriaceae</taxon>
        <taxon>Terriglobus</taxon>
    </lineage>
</organism>
<accession>A0ABW9KFI0</accession>
<name>A0ABW9KFI0_9BACT</name>
<evidence type="ECO:0000313" key="6">
    <source>
        <dbReference type="EMBL" id="MFN2974252.1"/>
    </source>
</evidence>
<keyword evidence="2 4" id="KW-0238">DNA-binding</keyword>
<evidence type="ECO:0000259" key="5">
    <source>
        <dbReference type="PROSITE" id="PS50977"/>
    </source>
</evidence>
<dbReference type="PANTHER" id="PTHR30055">
    <property type="entry name" value="HTH-TYPE TRANSCRIPTIONAL REGULATOR RUTR"/>
    <property type="match status" value="1"/>
</dbReference>
<keyword evidence="3" id="KW-0804">Transcription</keyword>